<feature type="chain" id="PRO_5040281323" description="Tetratricopeptide repeat protein" evidence="2">
    <location>
        <begin position="29"/>
        <end position="221"/>
    </location>
</feature>
<accession>A0A9Q2FN35</accession>
<proteinExistence type="predicted"/>
<dbReference type="AlphaFoldDB" id="A0A9Q2FN35"/>
<dbReference type="EMBL" id="JABCQN010000002">
    <property type="protein sequence ID" value="MBF0870328.1"/>
    <property type="molecule type" value="Genomic_DNA"/>
</dbReference>
<sequence length="221" mass="23963">MIRWMTTERRCLMAGAVLLCTPVFSASAAPVAPPAPALAGQTHSPSPVKTDSSKAHPHHKTVQERLVETEKALALAGNDKDARKLADQAETLRNRSLTGAVRMLLTDSQDALGKHDFQSAEDDLTSAITLQPDQTILRRYRAAIRSAAGDNNGAISDLGVVIQADPGDTTAWGMLAEAERDRHEPDAALRAYKQMMLLDPHAPDADKQLKILQKEKDGQED</sequence>
<name>A0A9Q2FN35_GLUJA</name>
<reference evidence="3" key="2">
    <citation type="submission" date="2020-11" db="EMBL/GenBank/DDBJ databases">
        <title>Description of novel Gluconobacter species.</title>
        <authorList>
            <person name="Cleenwerck I."/>
            <person name="Cnockaert M."/>
            <person name="Borremans W."/>
            <person name="Wieme A.D."/>
            <person name="De Vuyst L."/>
            <person name="Vandamme P."/>
        </authorList>
    </citation>
    <scope>NUCLEOTIDE SEQUENCE</scope>
    <source>
        <strain evidence="3">R71697</strain>
    </source>
</reference>
<reference evidence="3" key="1">
    <citation type="submission" date="2020-04" db="EMBL/GenBank/DDBJ databases">
        <authorList>
            <person name="Sombolestani A."/>
        </authorList>
    </citation>
    <scope>NUCLEOTIDE SEQUENCE</scope>
    <source>
        <strain evidence="3">R71697</strain>
    </source>
</reference>
<evidence type="ECO:0008006" key="5">
    <source>
        <dbReference type="Google" id="ProtNLM"/>
    </source>
</evidence>
<feature type="region of interest" description="Disordered" evidence="1">
    <location>
        <begin position="30"/>
        <end position="61"/>
    </location>
</feature>
<feature type="signal peptide" evidence="2">
    <location>
        <begin position="1"/>
        <end position="28"/>
    </location>
</feature>
<dbReference type="Proteomes" id="UP000661006">
    <property type="component" value="Unassembled WGS sequence"/>
</dbReference>
<protein>
    <recommendedName>
        <fullName evidence="5">Tetratricopeptide repeat protein</fullName>
    </recommendedName>
</protein>
<dbReference type="SUPFAM" id="SSF48452">
    <property type="entry name" value="TPR-like"/>
    <property type="match status" value="1"/>
</dbReference>
<keyword evidence="2" id="KW-0732">Signal</keyword>
<evidence type="ECO:0000256" key="2">
    <source>
        <dbReference type="SAM" id="SignalP"/>
    </source>
</evidence>
<dbReference type="Gene3D" id="1.25.40.10">
    <property type="entry name" value="Tetratricopeptide repeat domain"/>
    <property type="match status" value="1"/>
</dbReference>
<gene>
    <name evidence="3" type="ORF">HKD32_05570</name>
</gene>
<organism evidence="3 4">
    <name type="scientific">Gluconobacter japonicus</name>
    <dbReference type="NCBI Taxonomy" id="376620"/>
    <lineage>
        <taxon>Bacteria</taxon>
        <taxon>Pseudomonadati</taxon>
        <taxon>Pseudomonadota</taxon>
        <taxon>Alphaproteobacteria</taxon>
        <taxon>Acetobacterales</taxon>
        <taxon>Acetobacteraceae</taxon>
        <taxon>Gluconobacter</taxon>
    </lineage>
</organism>
<evidence type="ECO:0000313" key="4">
    <source>
        <dbReference type="Proteomes" id="UP000661006"/>
    </source>
</evidence>
<evidence type="ECO:0000313" key="3">
    <source>
        <dbReference type="EMBL" id="MBF0870328.1"/>
    </source>
</evidence>
<feature type="compositionally biased region" description="Polar residues" evidence="1">
    <location>
        <begin position="41"/>
        <end position="50"/>
    </location>
</feature>
<dbReference type="InterPro" id="IPR011990">
    <property type="entry name" value="TPR-like_helical_dom_sf"/>
</dbReference>
<evidence type="ECO:0000256" key="1">
    <source>
        <dbReference type="SAM" id="MobiDB-lite"/>
    </source>
</evidence>
<comment type="caution">
    <text evidence="3">The sequence shown here is derived from an EMBL/GenBank/DDBJ whole genome shotgun (WGS) entry which is preliminary data.</text>
</comment>